<evidence type="ECO:0000256" key="1">
    <source>
        <dbReference type="ARBA" id="ARBA00022837"/>
    </source>
</evidence>
<evidence type="ECO:0000313" key="2">
    <source>
        <dbReference type="EMBL" id="RNL61862.1"/>
    </source>
</evidence>
<dbReference type="Pfam" id="PF17963">
    <property type="entry name" value="Big_9"/>
    <property type="match status" value="1"/>
</dbReference>
<sequence>MKKQEMQERVTVDVDTTAVDTLSAELAAAVAPQSDLNQAPAEELFDKEKKLDEELELSEGQIQAEAVVASTDAAAAAVVVDTTAATSGIGGGAASADGGVSPLVWAGGALLTAGAIVVATDDDDDNGGSKSTPTPTNSAPVAAAAKAISADQDGGAVSFSIQATDADQDALTYSISGQPTNGAVASVGANQFTYTPKAGFSGTDTFDIVISDGKETVTQTVTVTVDAVSGGTPGAFTLTNGTDVATADVFDAPMVFTPDGSDRILSLQDEDVLTGTAGKTDNTLNVTMGNANADEGTTGVVTPELNNIQNINIDWTGNTRTLDLRNSDSTARVNIERITQDAGGSVVPPAVLAPAITVDNISTPVADLRVSNSASDDANVVFTYRQGVLSGNDTLALELDDILANSVTQNARGSGAATEGFETVNLTAKNGVDLNALIINEMESLVITGSGDLKILNLAANNGGGLVTEFQQIVAPAGLAGTIAGPSGVGLLNIDGSAFAGNMSLDISLAVGGFNDPNNSGKTVHTNIKGGAGDDAFYTVNNIAATTTAATTVRDVIDGGAGSDKIVSAGSIAANVAGETAAITGVEALELRQQPGSGAQTVDFDAFDSALTSVLMRGESAGVATFNLNDVGAALALSGLQLNHGTTNSGSPVVNVLLKNAGGASDTLALTIEDDLNNPNPDARGNNVFNFTLNVDGDNGDGNTIKNDGKVENITIIDNDVETNTVTFGANVAEHTGTIKLSGGEAGDQFTVSNTLTSSVVDGSAQASDLGLTVGVANQDIRLGTGNDTLTFAALDGFSALDKISDAGGTDTVRAAFSKDAALELAGIENLHIVATEKVALDMAKADVQNLVIMGSNAVDQTGNAADNAAEPFGIAAGLVVPNDVITLSNTKLSVLNFSADLDTDNDNTAVNRAAAELAAQNAAAVLNQTWSGIGTNAAGDAAYKAFISDESTAAIFNGVTLANNTGDSLTVNINSGLDDVIFGATSYTLGQLTAHGVKTMDIKIADEDRTFAAANANTTIQNIFAKDMTSLTVTAQDNVNLGTVSGGALNNSLKTLNASAVGGNFTANVISLGDSAQVTLGNGNDVFSAFGSAGKGININGGNGNNNITGSAQNDTITTGTGRDIIDGGRGDNVMFSGAGDDTLRAKFGNDIFSVGTGFDTVQDNFASGNAAATATNTVVLDGGGITTVQIDVGGDGFGAGDVDQMLAVGGGSTLNVSWIGANMQAATAVLDGRLAIVNNGVAPGTTTDNSDLFIQNDGNALTVTASKGNDVAIMANGAGMLTFSGGEGNDAAIGGQLGDTFTGGAGADKLVMQNTLAADGVQDTVTIADGESTAAAYDQVFGFQEAGAATEDTLDLASVAIAVATPASVGALTDVNVGNAKSIVINGTGLVTFDNTDVFAGATQVGTGSGQISLSDALGYLAANLNNSANTVAFTYDVDGDGVLTNGVDSVFVFQDGGNDTVVELVGYGSFAGFAGVETGANAANLINIS</sequence>
<dbReference type="InterPro" id="IPR001343">
    <property type="entry name" value="Hemolysn_Ca-bd"/>
</dbReference>
<accession>A0ABX9W1R5</accession>
<dbReference type="Pfam" id="PF00353">
    <property type="entry name" value="HemolysinCabind"/>
    <property type="match status" value="3"/>
</dbReference>
<comment type="caution">
    <text evidence="2">The sequence shown here is derived from an EMBL/GenBank/DDBJ whole genome shotgun (WGS) entry which is preliminary data.</text>
</comment>
<proteinExistence type="predicted"/>
<dbReference type="Proteomes" id="UP000274695">
    <property type="component" value="Unassembled WGS sequence"/>
</dbReference>
<dbReference type="Gene3D" id="2.60.40.3440">
    <property type="match status" value="1"/>
</dbReference>
<organism evidence="2 3">
    <name type="scientific">Zhongshania marina</name>
    <dbReference type="NCBI Taxonomy" id="2304603"/>
    <lineage>
        <taxon>Bacteria</taxon>
        <taxon>Pseudomonadati</taxon>
        <taxon>Pseudomonadota</taxon>
        <taxon>Gammaproteobacteria</taxon>
        <taxon>Cellvibrionales</taxon>
        <taxon>Spongiibacteraceae</taxon>
        <taxon>Zhongshania</taxon>
    </lineage>
</organism>
<dbReference type="RefSeq" id="WP_123182699.1">
    <property type="nucleotide sequence ID" value="NZ_RHGB01000011.1"/>
</dbReference>
<keyword evidence="1" id="KW-0106">Calcium</keyword>
<gene>
    <name evidence="2" type="ORF">D0911_11325</name>
</gene>
<evidence type="ECO:0008006" key="4">
    <source>
        <dbReference type="Google" id="ProtNLM"/>
    </source>
</evidence>
<dbReference type="EMBL" id="RHGB01000011">
    <property type="protein sequence ID" value="RNL61862.1"/>
    <property type="molecule type" value="Genomic_DNA"/>
</dbReference>
<dbReference type="Gene3D" id="2.150.10.10">
    <property type="entry name" value="Serralysin-like metalloprotease, C-terminal"/>
    <property type="match status" value="1"/>
</dbReference>
<keyword evidence="3" id="KW-1185">Reference proteome</keyword>
<name>A0ABX9W1R5_9GAMM</name>
<protein>
    <recommendedName>
        <fullName evidence="4">Cadherin domain-containing protein</fullName>
    </recommendedName>
</protein>
<dbReference type="SUPFAM" id="SSF51120">
    <property type="entry name" value="beta-Roll"/>
    <property type="match status" value="2"/>
</dbReference>
<evidence type="ECO:0000313" key="3">
    <source>
        <dbReference type="Proteomes" id="UP000274695"/>
    </source>
</evidence>
<dbReference type="PRINTS" id="PR00313">
    <property type="entry name" value="CABNDNGRPT"/>
</dbReference>
<reference evidence="2 3" key="1">
    <citation type="submission" date="2018-10" db="EMBL/GenBank/DDBJ databases">
        <title>Draft genome sequence of Zhongshania sp. DSW25-10.</title>
        <authorList>
            <person name="Oh J."/>
        </authorList>
    </citation>
    <scope>NUCLEOTIDE SEQUENCE [LARGE SCALE GENOMIC DNA]</scope>
    <source>
        <strain evidence="2 3">DSW25-10</strain>
    </source>
</reference>
<dbReference type="InterPro" id="IPR011049">
    <property type="entry name" value="Serralysin-like_metalloprot_C"/>
</dbReference>